<keyword evidence="1" id="KW-1133">Transmembrane helix</keyword>
<dbReference type="PANTHER" id="PTHR22911:SF135">
    <property type="entry name" value="BLR4310 PROTEIN"/>
    <property type="match status" value="1"/>
</dbReference>
<reference evidence="3 4" key="1">
    <citation type="submission" date="2017-03" db="EMBL/GenBank/DDBJ databases">
        <authorList>
            <person name="Afonso C.L."/>
            <person name="Miller P.J."/>
            <person name="Scott M.A."/>
            <person name="Spackman E."/>
            <person name="Goraichik I."/>
            <person name="Dimitrov K.M."/>
            <person name="Suarez D.L."/>
            <person name="Swayne D.E."/>
        </authorList>
    </citation>
    <scope>NUCLEOTIDE SEQUENCE [LARGE SCALE GENOMIC DNA]</scope>
    <source>
        <strain evidence="3 4">CECT 7751</strain>
    </source>
</reference>
<dbReference type="PANTHER" id="PTHR22911">
    <property type="entry name" value="ACYL-MALONYL CONDENSING ENZYME-RELATED"/>
    <property type="match status" value="1"/>
</dbReference>
<organism evidence="3 4">
    <name type="scientific">Pseudooceanicola marinus</name>
    <dbReference type="NCBI Taxonomy" id="396013"/>
    <lineage>
        <taxon>Bacteria</taxon>
        <taxon>Pseudomonadati</taxon>
        <taxon>Pseudomonadota</taxon>
        <taxon>Alphaproteobacteria</taxon>
        <taxon>Rhodobacterales</taxon>
        <taxon>Paracoccaceae</taxon>
        <taxon>Pseudooceanicola</taxon>
    </lineage>
</organism>
<feature type="transmembrane region" description="Helical" evidence="1">
    <location>
        <begin position="12"/>
        <end position="30"/>
    </location>
</feature>
<feature type="transmembrane region" description="Helical" evidence="1">
    <location>
        <begin position="187"/>
        <end position="205"/>
    </location>
</feature>
<accession>A0A1X6ZHV8</accession>
<dbReference type="InterPro" id="IPR037185">
    <property type="entry name" value="EmrE-like"/>
</dbReference>
<dbReference type="InterPro" id="IPR000620">
    <property type="entry name" value="EamA_dom"/>
</dbReference>
<feature type="transmembrane region" description="Helical" evidence="1">
    <location>
        <begin position="156"/>
        <end position="175"/>
    </location>
</feature>
<feature type="domain" description="EamA" evidence="2">
    <location>
        <begin position="156"/>
        <end position="287"/>
    </location>
</feature>
<dbReference type="SUPFAM" id="SSF103481">
    <property type="entry name" value="Multidrug resistance efflux transporter EmrE"/>
    <property type="match status" value="2"/>
</dbReference>
<evidence type="ECO:0000259" key="2">
    <source>
        <dbReference type="Pfam" id="PF00892"/>
    </source>
</evidence>
<dbReference type="GO" id="GO:0016020">
    <property type="term" value="C:membrane"/>
    <property type="evidence" value="ECO:0007669"/>
    <property type="project" value="InterPro"/>
</dbReference>
<protein>
    <submittedName>
        <fullName evidence="3">EamA-like transporter family protein</fullName>
    </submittedName>
</protein>
<dbReference type="AlphaFoldDB" id="A0A1X6ZHV8"/>
<feature type="domain" description="EamA" evidence="2">
    <location>
        <begin position="15"/>
        <end position="147"/>
    </location>
</feature>
<evidence type="ECO:0000256" key="1">
    <source>
        <dbReference type="SAM" id="Phobius"/>
    </source>
</evidence>
<feature type="transmembrane region" description="Helical" evidence="1">
    <location>
        <begin position="133"/>
        <end position="150"/>
    </location>
</feature>
<dbReference type="Proteomes" id="UP000193963">
    <property type="component" value="Unassembled WGS sequence"/>
</dbReference>
<feature type="transmembrane region" description="Helical" evidence="1">
    <location>
        <begin position="75"/>
        <end position="97"/>
    </location>
</feature>
<feature type="transmembrane region" description="Helical" evidence="1">
    <location>
        <begin position="217"/>
        <end position="238"/>
    </location>
</feature>
<feature type="transmembrane region" description="Helical" evidence="1">
    <location>
        <begin position="103"/>
        <end position="121"/>
    </location>
</feature>
<evidence type="ECO:0000313" key="3">
    <source>
        <dbReference type="EMBL" id="SLN52142.1"/>
    </source>
</evidence>
<name>A0A1X6ZHV8_9RHOB</name>
<keyword evidence="1" id="KW-0472">Membrane</keyword>
<proteinExistence type="predicted"/>
<keyword evidence="1" id="KW-0812">Transmembrane</keyword>
<dbReference type="EMBL" id="FWFN01000005">
    <property type="protein sequence ID" value="SLN52142.1"/>
    <property type="molecule type" value="Genomic_DNA"/>
</dbReference>
<dbReference type="Pfam" id="PF00892">
    <property type="entry name" value="EamA"/>
    <property type="match status" value="2"/>
</dbReference>
<dbReference type="Gene3D" id="1.10.3730.20">
    <property type="match status" value="1"/>
</dbReference>
<feature type="transmembrane region" description="Helical" evidence="1">
    <location>
        <begin position="245"/>
        <end position="265"/>
    </location>
</feature>
<feature type="transmembrane region" description="Helical" evidence="1">
    <location>
        <begin position="271"/>
        <end position="289"/>
    </location>
</feature>
<feature type="transmembrane region" description="Helical" evidence="1">
    <location>
        <begin position="42"/>
        <end position="63"/>
    </location>
</feature>
<gene>
    <name evidence="3" type="ORF">PSM7751_02513</name>
</gene>
<sequence>MSGFSEGIPMSGTTRGIGFALLAFAIYSGHDAIIKILGANYSAFQLVWFTVLMSFPLTSVILIRDTRPGTLRPVHPWWMLVRTLASVVAAGCGFYAFSVLPLADVYAILFATPLLITVLSIPILGEKVRLRRWLAVLVGLAGVAVVLQPGKSELSMGHFAAMGGAACGALASVIVRKIGREERNVVMLIYPLIANFVLMGGLMALPGNFAEVPLPHMGGFFAVAALSTVAMLLMIAAYSNAEAALIAPMQYSQILWATFYGWLLFNELPGMNTAAGSVLIIGSGLYIVFRESRPGSASIQPVLRTRNRTGTPAALRVGPLMRMISTRAKTVAGSPGTRRNA</sequence>
<evidence type="ECO:0000313" key="4">
    <source>
        <dbReference type="Proteomes" id="UP000193963"/>
    </source>
</evidence>
<keyword evidence="4" id="KW-1185">Reference proteome</keyword>